<dbReference type="RefSeq" id="WP_310910677.1">
    <property type="nucleotide sequence ID" value="NZ_JAVLVT010000001.1"/>
</dbReference>
<evidence type="ECO:0000313" key="4">
    <source>
        <dbReference type="EMBL" id="MDS1269168.1"/>
    </source>
</evidence>
<dbReference type="PANTHER" id="PTHR10434">
    <property type="entry name" value="1-ACYL-SN-GLYCEROL-3-PHOSPHATE ACYLTRANSFERASE"/>
    <property type="match status" value="1"/>
</dbReference>
<dbReference type="GO" id="GO:0016746">
    <property type="term" value="F:acyltransferase activity"/>
    <property type="evidence" value="ECO:0007669"/>
    <property type="project" value="UniProtKB-KW"/>
</dbReference>
<organism evidence="4 5">
    <name type="scientific">Lipingzhangella rawalii</name>
    <dbReference type="NCBI Taxonomy" id="2055835"/>
    <lineage>
        <taxon>Bacteria</taxon>
        <taxon>Bacillati</taxon>
        <taxon>Actinomycetota</taxon>
        <taxon>Actinomycetes</taxon>
        <taxon>Streptosporangiales</taxon>
        <taxon>Nocardiopsidaceae</taxon>
        <taxon>Lipingzhangella</taxon>
    </lineage>
</organism>
<dbReference type="PANTHER" id="PTHR10434:SF11">
    <property type="entry name" value="1-ACYL-SN-GLYCEROL-3-PHOSPHATE ACYLTRANSFERASE"/>
    <property type="match status" value="1"/>
</dbReference>
<sequence>MSLYSAAKVVVKPTTQLLWQPRVEGVHHVPRQGPVILASNHLSLLDPLFIGVAAPRECIFVAKQELFAGSTLPRRTVTTVLRALGQLPVDRRPGAGARAAMDSSLNVLNDRRVLVVFPEGSRSPDGRLHRGHTGLAWLALTAQAPVVPVALAATQHILPDGRFVPRLNRVGVRFGPAVDLSAWAGQAGRARARREATDTIMTAIQRLSNQEQVPRYAASVKAEVEAGAATSG</sequence>
<reference evidence="5" key="1">
    <citation type="submission" date="2023-07" db="EMBL/GenBank/DDBJ databases">
        <title>Novel species in the genus Lipingzhangella isolated from Sambhar Salt Lake.</title>
        <authorList>
            <person name="Jiya N."/>
            <person name="Kajale S."/>
            <person name="Sharma A."/>
        </authorList>
    </citation>
    <scope>NUCLEOTIDE SEQUENCE [LARGE SCALE GENOMIC DNA]</scope>
    <source>
        <strain evidence="5">LS1_29</strain>
    </source>
</reference>
<gene>
    <name evidence="4" type="ORF">RIF23_02530</name>
</gene>
<dbReference type="EMBL" id="JAVLVT010000001">
    <property type="protein sequence ID" value="MDS1269168.1"/>
    <property type="molecule type" value="Genomic_DNA"/>
</dbReference>
<feature type="domain" description="Phospholipid/glycerol acyltransferase" evidence="3">
    <location>
        <begin position="35"/>
        <end position="154"/>
    </location>
</feature>
<name>A0ABU2H1J3_9ACTN</name>
<keyword evidence="1" id="KW-0808">Transferase</keyword>
<evidence type="ECO:0000256" key="2">
    <source>
        <dbReference type="ARBA" id="ARBA00023315"/>
    </source>
</evidence>
<evidence type="ECO:0000256" key="1">
    <source>
        <dbReference type="ARBA" id="ARBA00022679"/>
    </source>
</evidence>
<dbReference type="CDD" id="cd07989">
    <property type="entry name" value="LPLAT_AGPAT-like"/>
    <property type="match status" value="1"/>
</dbReference>
<dbReference type="SUPFAM" id="SSF69593">
    <property type="entry name" value="Glycerol-3-phosphate (1)-acyltransferase"/>
    <property type="match status" value="1"/>
</dbReference>
<accession>A0ABU2H1J3</accession>
<proteinExistence type="predicted"/>
<dbReference type="InterPro" id="IPR002123">
    <property type="entry name" value="Plipid/glycerol_acylTrfase"/>
</dbReference>
<protein>
    <submittedName>
        <fullName evidence="4">Lysophospholipid acyltransferase family protein</fullName>
    </submittedName>
</protein>
<dbReference type="Pfam" id="PF01553">
    <property type="entry name" value="Acyltransferase"/>
    <property type="match status" value="1"/>
</dbReference>
<dbReference type="SMART" id="SM00563">
    <property type="entry name" value="PlsC"/>
    <property type="match status" value="1"/>
</dbReference>
<evidence type="ECO:0000313" key="5">
    <source>
        <dbReference type="Proteomes" id="UP001250214"/>
    </source>
</evidence>
<comment type="caution">
    <text evidence="4">The sequence shown here is derived from an EMBL/GenBank/DDBJ whole genome shotgun (WGS) entry which is preliminary data.</text>
</comment>
<keyword evidence="5" id="KW-1185">Reference proteome</keyword>
<evidence type="ECO:0000259" key="3">
    <source>
        <dbReference type="SMART" id="SM00563"/>
    </source>
</evidence>
<dbReference type="Proteomes" id="UP001250214">
    <property type="component" value="Unassembled WGS sequence"/>
</dbReference>
<keyword evidence="2 4" id="KW-0012">Acyltransferase</keyword>